<feature type="domain" description="EDS1 EP" evidence="9">
    <location>
        <begin position="331"/>
        <end position="527"/>
    </location>
</feature>
<evidence type="ECO:0000259" key="8">
    <source>
        <dbReference type="Pfam" id="PF01764"/>
    </source>
</evidence>
<gene>
    <name evidence="10" type="ORF">HannXRQ_Chr15g0488391</name>
</gene>
<dbReference type="InterPro" id="IPR002921">
    <property type="entry name" value="Fungal_lipase-type"/>
</dbReference>
<dbReference type="OMA" id="IINSHES"/>
<keyword evidence="5" id="KW-0611">Plant defense</keyword>
<feature type="domain" description="Fungal lipase-type" evidence="8">
    <location>
        <begin position="86"/>
        <end position="180"/>
    </location>
</feature>
<keyword evidence="11" id="KW-1185">Reference proteome</keyword>
<keyword evidence="3" id="KW-0963">Cytoplasm</keyword>
<evidence type="ECO:0000313" key="11">
    <source>
        <dbReference type="Proteomes" id="UP000215914"/>
    </source>
</evidence>
<evidence type="ECO:0000256" key="3">
    <source>
        <dbReference type="ARBA" id="ARBA00022490"/>
    </source>
</evidence>
<dbReference type="InterPro" id="IPR044603">
    <property type="entry name" value="SAG101-like"/>
</dbReference>
<evidence type="ECO:0000256" key="2">
    <source>
        <dbReference type="ARBA" id="ARBA00004496"/>
    </source>
</evidence>
<dbReference type="GO" id="GO:0052689">
    <property type="term" value="F:carboxylic ester hydrolase activity"/>
    <property type="evidence" value="ECO:0007669"/>
    <property type="project" value="InterPro"/>
</dbReference>
<evidence type="ECO:0000256" key="4">
    <source>
        <dbReference type="ARBA" id="ARBA00022801"/>
    </source>
</evidence>
<feature type="transmembrane region" description="Helical" evidence="7">
    <location>
        <begin position="105"/>
        <end position="124"/>
    </location>
</feature>
<dbReference type="GO" id="GO:0005737">
    <property type="term" value="C:cytoplasm"/>
    <property type="evidence" value="ECO:0007669"/>
    <property type="project" value="UniProtKB-SubCell"/>
</dbReference>
<dbReference type="EMBL" id="CM007904">
    <property type="protein sequence ID" value="OTF95917.1"/>
    <property type="molecule type" value="Genomic_DNA"/>
</dbReference>
<dbReference type="InParanoid" id="A0A251SAN4"/>
<evidence type="ECO:0000256" key="7">
    <source>
        <dbReference type="SAM" id="Phobius"/>
    </source>
</evidence>
<keyword evidence="7" id="KW-0812">Transmembrane</keyword>
<dbReference type="GO" id="GO:0005634">
    <property type="term" value="C:nucleus"/>
    <property type="evidence" value="ECO:0007669"/>
    <property type="project" value="UniProtKB-SubCell"/>
</dbReference>
<name>A0A251SAN4_HELAN</name>
<dbReference type="FunCoup" id="A0A251SAN4">
    <property type="interactions" value="442"/>
</dbReference>
<organism evidence="10 11">
    <name type="scientific">Helianthus annuus</name>
    <name type="common">Common sunflower</name>
    <dbReference type="NCBI Taxonomy" id="4232"/>
    <lineage>
        <taxon>Eukaryota</taxon>
        <taxon>Viridiplantae</taxon>
        <taxon>Streptophyta</taxon>
        <taxon>Embryophyta</taxon>
        <taxon>Tracheophyta</taxon>
        <taxon>Spermatophyta</taxon>
        <taxon>Magnoliopsida</taxon>
        <taxon>eudicotyledons</taxon>
        <taxon>Gunneridae</taxon>
        <taxon>Pentapetalae</taxon>
        <taxon>asterids</taxon>
        <taxon>campanulids</taxon>
        <taxon>Asterales</taxon>
        <taxon>Asteraceae</taxon>
        <taxon>Asteroideae</taxon>
        <taxon>Heliantheae alliance</taxon>
        <taxon>Heliantheae</taxon>
        <taxon>Helianthus</taxon>
    </lineage>
</organism>
<keyword evidence="4 10" id="KW-0378">Hydrolase</keyword>
<dbReference type="STRING" id="4232.A0A251SAN4"/>
<comment type="subcellular location">
    <subcellularLocation>
        <location evidence="2">Cytoplasm</location>
    </subcellularLocation>
    <subcellularLocation>
        <location evidence="1">Nucleus</location>
    </subcellularLocation>
</comment>
<keyword evidence="7" id="KW-1133">Transmembrane helix</keyword>
<sequence>MRRRFRSELELGYFLVTILDVLIPYAFGTVAENSLTYNIYTSPSGIQVLDIQCSLDHYTTRFLNKEFDLVSSKNHKVVDFILTKDNPHFHNDFEKIQNEVKDRKLVVTGIALGGYIAILYTLWLHHTIDEKRKPDSKITTRPICITFGSPLLGDKALESAISERPEWKSSFLNVVSTSDPFACFFSSNTRYKPIGTFVFCTQSSGHTTFEDNDAILAILDKMASSRSGSNPGISRQMHDYENDLRSIRSNVLYRGACEVAGELDSNALREGITLQFREIGALDISNDLIEKLMEGEHEKMRKRMNTKRLEGNLNKRKIKMAKMELFISSRRSRRGYYDRFKSGPMTIDELSGHNEIINSHESLNQYWDEFVKEKQLMPQKEGVSLRKRWLYSGNNYRRMFEPLYIAEYYKKGNISYIENRPNRYRLLEKWWNEDKKNLNPNERKEKGPNVNDDSCFWARVEEALISLRILTNGSSSSNGVCEKEQKLDNFMTYMMHSVNDYSLSSDTFLEGSSLMQWWREYNAYKKGLCTSKFAEYMKSGRYKSYQ</sequence>
<keyword evidence="6" id="KW-0539">Nucleus</keyword>
<dbReference type="Gene3D" id="3.40.50.1820">
    <property type="entry name" value="alpha/beta hydrolase"/>
    <property type="match status" value="1"/>
</dbReference>
<evidence type="ECO:0000256" key="5">
    <source>
        <dbReference type="ARBA" id="ARBA00022821"/>
    </source>
</evidence>
<dbReference type="InterPro" id="IPR041266">
    <property type="entry name" value="EDS1_EP"/>
</dbReference>
<dbReference type="PANTHER" id="PTHR46898:SF3">
    <property type="entry name" value="FUNGAL LIPASE-LIKE DOMAIN-CONTAINING PROTEIN"/>
    <property type="match status" value="1"/>
</dbReference>
<accession>A0A251SAN4</accession>
<evidence type="ECO:0000259" key="9">
    <source>
        <dbReference type="Pfam" id="PF18117"/>
    </source>
</evidence>
<evidence type="ECO:0000256" key="1">
    <source>
        <dbReference type="ARBA" id="ARBA00004123"/>
    </source>
</evidence>
<evidence type="ECO:0000256" key="6">
    <source>
        <dbReference type="ARBA" id="ARBA00023242"/>
    </source>
</evidence>
<protein>
    <submittedName>
        <fullName evidence="10">Putative alpha/Beta hydrolase fold protein</fullName>
    </submittedName>
</protein>
<reference evidence="11" key="1">
    <citation type="journal article" date="2017" name="Nature">
        <title>The sunflower genome provides insights into oil metabolism, flowering and Asterid evolution.</title>
        <authorList>
            <person name="Badouin H."/>
            <person name="Gouzy J."/>
            <person name="Grassa C.J."/>
            <person name="Murat F."/>
            <person name="Staton S.E."/>
            <person name="Cottret L."/>
            <person name="Lelandais-Briere C."/>
            <person name="Owens G.L."/>
            <person name="Carrere S."/>
            <person name="Mayjonade B."/>
            <person name="Legrand L."/>
            <person name="Gill N."/>
            <person name="Kane N.C."/>
            <person name="Bowers J.E."/>
            <person name="Hubner S."/>
            <person name="Bellec A."/>
            <person name="Berard A."/>
            <person name="Berges H."/>
            <person name="Blanchet N."/>
            <person name="Boniface M.C."/>
            <person name="Brunel D."/>
            <person name="Catrice O."/>
            <person name="Chaidir N."/>
            <person name="Claudel C."/>
            <person name="Donnadieu C."/>
            <person name="Faraut T."/>
            <person name="Fievet G."/>
            <person name="Helmstetter N."/>
            <person name="King M."/>
            <person name="Knapp S.J."/>
            <person name="Lai Z."/>
            <person name="Le Paslier M.C."/>
            <person name="Lippi Y."/>
            <person name="Lorenzon L."/>
            <person name="Mandel J.R."/>
            <person name="Marage G."/>
            <person name="Marchand G."/>
            <person name="Marquand E."/>
            <person name="Bret-Mestries E."/>
            <person name="Morien E."/>
            <person name="Nambeesan S."/>
            <person name="Nguyen T."/>
            <person name="Pegot-Espagnet P."/>
            <person name="Pouilly N."/>
            <person name="Raftis F."/>
            <person name="Sallet E."/>
            <person name="Schiex T."/>
            <person name="Thomas J."/>
            <person name="Vandecasteele C."/>
            <person name="Vares D."/>
            <person name="Vear F."/>
            <person name="Vautrin S."/>
            <person name="Crespi M."/>
            <person name="Mangin B."/>
            <person name="Burke J.M."/>
            <person name="Salse J."/>
            <person name="Munos S."/>
            <person name="Vincourt P."/>
            <person name="Rieseberg L.H."/>
            <person name="Langlade N.B."/>
        </authorList>
    </citation>
    <scope>NUCLEOTIDE SEQUENCE [LARGE SCALE GENOMIC DNA]</scope>
    <source>
        <strain evidence="11">cv. SF193</strain>
    </source>
</reference>
<dbReference type="Pfam" id="PF01764">
    <property type="entry name" value="Lipase_3"/>
    <property type="match status" value="1"/>
</dbReference>
<dbReference type="InterPro" id="IPR029058">
    <property type="entry name" value="AB_hydrolase_fold"/>
</dbReference>
<dbReference type="Pfam" id="PF18117">
    <property type="entry name" value="EDS1_EP"/>
    <property type="match status" value="1"/>
</dbReference>
<proteinExistence type="predicted"/>
<dbReference type="SUPFAM" id="SSF53474">
    <property type="entry name" value="alpha/beta-Hydrolases"/>
    <property type="match status" value="1"/>
</dbReference>
<dbReference type="Proteomes" id="UP000215914">
    <property type="component" value="Chromosome 15"/>
</dbReference>
<dbReference type="GO" id="GO:0006952">
    <property type="term" value="P:defense response"/>
    <property type="evidence" value="ECO:0007669"/>
    <property type="project" value="UniProtKB-KW"/>
</dbReference>
<dbReference type="GO" id="GO:0016298">
    <property type="term" value="F:lipase activity"/>
    <property type="evidence" value="ECO:0000318"/>
    <property type="project" value="GO_Central"/>
</dbReference>
<dbReference type="PANTHER" id="PTHR46898">
    <property type="entry name" value="SENESCENCE-ASSOCIATED CARBOXYLESTERASE 101"/>
    <property type="match status" value="1"/>
</dbReference>
<dbReference type="GO" id="GO:0006629">
    <property type="term" value="P:lipid metabolic process"/>
    <property type="evidence" value="ECO:0007669"/>
    <property type="project" value="InterPro"/>
</dbReference>
<dbReference type="AlphaFoldDB" id="A0A251SAN4"/>
<evidence type="ECO:0000313" key="10">
    <source>
        <dbReference type="EMBL" id="OTF95917.1"/>
    </source>
</evidence>
<keyword evidence="7" id="KW-0472">Membrane</keyword>